<evidence type="ECO:0000313" key="1">
    <source>
        <dbReference type="EMBL" id="MDQ7938555.1"/>
    </source>
</evidence>
<protein>
    <submittedName>
        <fullName evidence="1">Uncharacterized protein</fullName>
    </submittedName>
</protein>
<comment type="caution">
    <text evidence="1">The sequence shown here is derived from an EMBL/GenBank/DDBJ whole genome shotgun (WGS) entry which is preliminary data.</text>
</comment>
<gene>
    <name evidence="1" type="ORF">RA086_13150</name>
</gene>
<evidence type="ECO:0000313" key="2">
    <source>
        <dbReference type="Proteomes" id="UP001227831"/>
    </source>
</evidence>
<organism evidence="1 2">
    <name type="scientific">Lactiplantibacillus brownii</name>
    <dbReference type="NCBI Taxonomy" id="3069269"/>
    <lineage>
        <taxon>Bacteria</taxon>
        <taxon>Bacillati</taxon>
        <taxon>Bacillota</taxon>
        <taxon>Bacilli</taxon>
        <taxon>Lactobacillales</taxon>
        <taxon>Lactobacillaceae</taxon>
        <taxon>Lactiplantibacillus</taxon>
    </lineage>
</organism>
<reference evidence="1 2" key="1">
    <citation type="journal article" date="2023" name="Int. J. Syst. Evol. Microbiol.">
        <title>Lactiplantibacillus brownii sp. nov., a novel psychrotolerant species isolated from sauerkraut.</title>
        <authorList>
            <person name="Heng Y.C."/>
            <person name="Silvaraju S."/>
            <person name="Lee J.K.Y."/>
            <person name="Kittelmann S."/>
        </authorList>
    </citation>
    <scope>NUCLEOTIDE SEQUENCE [LARGE SCALE GENOMIC DNA]</scope>
    <source>
        <strain evidence="1 2">WILCCON 0030</strain>
    </source>
</reference>
<keyword evidence="2" id="KW-1185">Reference proteome</keyword>
<dbReference type="RefSeq" id="WP_308704228.1">
    <property type="nucleotide sequence ID" value="NZ_AP027463.1"/>
</dbReference>
<sequence length="98" mass="11481">MMNPADIFTKYLTKYQITMQHPEHGLVMLTSPVWPVHPELQAQTLQALESFNGVHQVTVNSPEQLVMRYDSEQLRKMNPLTLFSVERRLSRQYHHAGY</sequence>
<dbReference type="EMBL" id="JAVCWF010000001">
    <property type="protein sequence ID" value="MDQ7938555.1"/>
    <property type="molecule type" value="Genomic_DNA"/>
</dbReference>
<proteinExistence type="predicted"/>
<dbReference type="Proteomes" id="UP001227831">
    <property type="component" value="Unassembled WGS sequence"/>
</dbReference>
<accession>A0ABU1AEA3</accession>
<name>A0ABU1AEA3_9LACO</name>